<feature type="domain" description="C2H2-type" evidence="11">
    <location>
        <begin position="1642"/>
        <end position="1669"/>
    </location>
</feature>
<feature type="domain" description="C2H2-type" evidence="11">
    <location>
        <begin position="905"/>
        <end position="933"/>
    </location>
</feature>
<feature type="region of interest" description="Disordered" evidence="10">
    <location>
        <begin position="673"/>
        <end position="697"/>
    </location>
</feature>
<comment type="subcellular location">
    <subcellularLocation>
        <location evidence="1">Nucleus</location>
    </subcellularLocation>
</comment>
<feature type="domain" description="C2H2-type" evidence="11">
    <location>
        <begin position="1396"/>
        <end position="1420"/>
    </location>
</feature>
<evidence type="ECO:0000313" key="14">
    <source>
        <dbReference type="Proteomes" id="UP000037510"/>
    </source>
</evidence>
<evidence type="ECO:0000259" key="12">
    <source>
        <dbReference type="PROSITE" id="PS50808"/>
    </source>
</evidence>
<feature type="domain" description="C2H2-type" evidence="11">
    <location>
        <begin position="509"/>
        <end position="537"/>
    </location>
</feature>
<organism evidence="13 14">
    <name type="scientific">Operophtera brumata</name>
    <name type="common">Winter moth</name>
    <name type="synonym">Phalaena brumata</name>
    <dbReference type="NCBI Taxonomy" id="104452"/>
    <lineage>
        <taxon>Eukaryota</taxon>
        <taxon>Metazoa</taxon>
        <taxon>Ecdysozoa</taxon>
        <taxon>Arthropoda</taxon>
        <taxon>Hexapoda</taxon>
        <taxon>Insecta</taxon>
        <taxon>Pterygota</taxon>
        <taxon>Neoptera</taxon>
        <taxon>Endopterygota</taxon>
        <taxon>Lepidoptera</taxon>
        <taxon>Glossata</taxon>
        <taxon>Ditrysia</taxon>
        <taxon>Geometroidea</taxon>
        <taxon>Geometridae</taxon>
        <taxon>Larentiinae</taxon>
        <taxon>Operophtera</taxon>
    </lineage>
</organism>
<feature type="non-terminal residue" evidence="13">
    <location>
        <position position="1"/>
    </location>
</feature>
<keyword evidence="8" id="KW-0539">Nucleus</keyword>
<dbReference type="FunFam" id="3.30.160.60:FF:000012">
    <property type="entry name" value="RB-associated KRAB zinc finger protein-like"/>
    <property type="match status" value="1"/>
</dbReference>
<feature type="domain" description="C2H2-type" evidence="11">
    <location>
        <begin position="596"/>
        <end position="623"/>
    </location>
</feature>
<feature type="domain" description="C2H2-type" evidence="11">
    <location>
        <begin position="567"/>
        <end position="595"/>
    </location>
</feature>
<keyword evidence="3" id="KW-0677">Repeat</keyword>
<dbReference type="GO" id="GO:0005634">
    <property type="term" value="C:nucleus"/>
    <property type="evidence" value="ECO:0007669"/>
    <property type="project" value="UniProtKB-SubCell"/>
</dbReference>
<evidence type="ECO:0000256" key="7">
    <source>
        <dbReference type="ARBA" id="ARBA00023163"/>
    </source>
</evidence>
<evidence type="ECO:0000256" key="4">
    <source>
        <dbReference type="ARBA" id="ARBA00022771"/>
    </source>
</evidence>
<feature type="domain" description="C2H2-type" evidence="11">
    <location>
        <begin position="538"/>
        <end position="566"/>
    </location>
</feature>
<feature type="domain" description="C2H2-type" evidence="11">
    <location>
        <begin position="1112"/>
        <end position="1136"/>
    </location>
</feature>
<evidence type="ECO:0000256" key="5">
    <source>
        <dbReference type="ARBA" id="ARBA00022833"/>
    </source>
</evidence>
<accession>A0A0L7L463</accession>
<dbReference type="Pfam" id="PF00096">
    <property type="entry name" value="zf-C2H2"/>
    <property type="match status" value="5"/>
</dbReference>
<feature type="domain" description="C2H2-type" evidence="11">
    <location>
        <begin position="624"/>
        <end position="652"/>
    </location>
</feature>
<dbReference type="GO" id="GO:0008270">
    <property type="term" value="F:zinc ion binding"/>
    <property type="evidence" value="ECO:0007669"/>
    <property type="project" value="UniProtKB-KW"/>
</dbReference>
<gene>
    <name evidence="13" type="ORF">OBRU01_15787</name>
</gene>
<feature type="domain" description="C2H2-type" evidence="11">
    <location>
        <begin position="256"/>
        <end position="283"/>
    </location>
</feature>
<dbReference type="PANTHER" id="PTHR24379:SF127">
    <property type="entry name" value="BLOODY FINGERS-RELATED"/>
    <property type="match status" value="1"/>
</dbReference>
<feature type="domain" description="C2H2-type" evidence="11">
    <location>
        <begin position="1614"/>
        <end position="1641"/>
    </location>
</feature>
<feature type="domain" description="C2H2-type" evidence="11">
    <location>
        <begin position="1499"/>
        <end position="1522"/>
    </location>
</feature>
<feature type="non-terminal residue" evidence="13">
    <location>
        <position position="1684"/>
    </location>
</feature>
<dbReference type="STRING" id="104452.A0A0L7L463"/>
<feature type="domain" description="C2H2-type" evidence="11">
    <location>
        <begin position="1557"/>
        <end position="1585"/>
    </location>
</feature>
<dbReference type="Gene3D" id="3.30.160.60">
    <property type="entry name" value="Classic Zinc Finger"/>
    <property type="match status" value="20"/>
</dbReference>
<feature type="domain" description="C2H2-type" evidence="11">
    <location>
        <begin position="1348"/>
        <end position="1376"/>
    </location>
</feature>
<dbReference type="EMBL" id="JTDY01003077">
    <property type="protein sequence ID" value="KOB70190.1"/>
    <property type="molecule type" value="Genomic_DNA"/>
</dbReference>
<dbReference type="Proteomes" id="UP000037510">
    <property type="component" value="Unassembled WGS sequence"/>
</dbReference>
<dbReference type="FunFam" id="3.30.160.60:FF:000624">
    <property type="entry name" value="zinc finger protein 697"/>
    <property type="match status" value="1"/>
</dbReference>
<feature type="domain" description="C2H2-type" evidence="11">
    <location>
        <begin position="115"/>
        <end position="143"/>
    </location>
</feature>
<feature type="domain" description="C2H2-type" evidence="11">
    <location>
        <begin position="734"/>
        <end position="761"/>
    </location>
</feature>
<feature type="domain" description="C2H2-type" evidence="11">
    <location>
        <begin position="170"/>
        <end position="198"/>
    </location>
</feature>
<keyword evidence="2" id="KW-0479">Metal-binding</keyword>
<keyword evidence="4 9" id="KW-0863">Zinc-finger</keyword>
<comment type="caution">
    <text evidence="13">The sequence shown here is derived from an EMBL/GenBank/DDBJ whole genome shotgun (WGS) entry which is preliminary data.</text>
</comment>
<reference evidence="13 14" key="1">
    <citation type="journal article" date="2015" name="Genome Biol. Evol.">
        <title>The genome of winter moth (Operophtera brumata) provides a genomic perspective on sexual dimorphism and phenology.</title>
        <authorList>
            <person name="Derks M.F."/>
            <person name="Smit S."/>
            <person name="Salis L."/>
            <person name="Schijlen E."/>
            <person name="Bossers A."/>
            <person name="Mateman C."/>
            <person name="Pijl A.S."/>
            <person name="de Ridder D."/>
            <person name="Groenen M.A."/>
            <person name="Visser M.E."/>
            <person name="Megens H.J."/>
        </authorList>
    </citation>
    <scope>NUCLEOTIDE SEQUENCE [LARGE SCALE GENOMIC DNA]</scope>
    <source>
        <strain evidence="13">WM2013NL</strain>
        <tissue evidence="13">Head and thorax</tissue>
    </source>
</reference>
<feature type="domain" description="BED-type" evidence="12">
    <location>
        <begin position="763"/>
        <end position="810"/>
    </location>
</feature>
<feature type="domain" description="C2H2-type" evidence="11">
    <location>
        <begin position="1586"/>
        <end position="1613"/>
    </location>
</feature>
<dbReference type="PANTHER" id="PTHR24379">
    <property type="entry name" value="KRAB AND ZINC FINGER DOMAIN-CONTAINING"/>
    <property type="match status" value="1"/>
</dbReference>
<evidence type="ECO:0000256" key="2">
    <source>
        <dbReference type="ARBA" id="ARBA00022723"/>
    </source>
</evidence>
<evidence type="ECO:0000313" key="13">
    <source>
        <dbReference type="EMBL" id="KOB70190.1"/>
    </source>
</evidence>
<evidence type="ECO:0000256" key="9">
    <source>
        <dbReference type="PROSITE-ProRule" id="PRU00042"/>
    </source>
</evidence>
<keyword evidence="14" id="KW-1185">Reference proteome</keyword>
<feature type="domain" description="C2H2-type" evidence="11">
    <location>
        <begin position="1471"/>
        <end position="1499"/>
    </location>
</feature>
<dbReference type="SUPFAM" id="SSF57667">
    <property type="entry name" value="beta-beta-alpha zinc fingers"/>
    <property type="match status" value="12"/>
</dbReference>
<dbReference type="InterPro" id="IPR036236">
    <property type="entry name" value="Znf_C2H2_sf"/>
</dbReference>
<keyword evidence="7" id="KW-0804">Transcription</keyword>
<feature type="domain" description="C2H2-type" evidence="11">
    <location>
        <begin position="1441"/>
        <end position="1469"/>
    </location>
</feature>
<keyword evidence="6" id="KW-0805">Transcription regulation</keyword>
<name>A0A0L7L463_OPEBR</name>
<sequence>MRDCDVLKEHTHKHNSVDLDSFLKKHIITKDVPVKIDVTNIACNYCPDVTITSLDEMVSHVVNCHGEEYDNTVELCLFPFVLSKDLMQCGLCDSGYDNFTSLITHMYKQHITHSFMCQICGLSFKDQVRLKRHISIRHVGHRCTFCDKIFDAFHKLDKHKERFHGQVKTYECSLCSAKFKNNYQLRVHLGKVHNVEKYRIKCEYCEKVCTTKGAMVLHVQSMHSEFKYQCDLCEYTTGIKWLVKLHKRKHFDVKDYSCSICDKSFGRSSNLRTHMKVHAGEPRGGQKAKLLIKTARPTPVPAPVASAKRPARDLAPSASVLSTKPKGLSSREKRNIMIKNVLEVLLKTTVMPFRWLKSSYRCFYCYDIFQEASDLKAHQTAHTDDSVKEKAMKNYWEPVVYVDISNMKCNLCSGEITDLYDMVDHLIARHGAVYNKDVGICMVAFKLNNFDVSCLACGASFYTFGPLLNHTNKDHKGTSVILCEICGQNYKDQNLLRLHVKTAHDNSGMLCPECGDKFDTRSKLKTHQINNHGLERKFKCLVCDQTFGSHYKRSRHMATDHKNRQEIKCLHCPKTFVFRSMMMTHLRDTHLKVRNHICGVCGWKAFNSNRLKNHMYKHSGEKNFKCDGCDKAFTTRKIMKAHFARMHKSSQQSASAVPVMHYNAYELQYPETSESTQETLTESTEDMQVPSDTDSDDQREILHTSEALHKLRTNVTNLIRGSTAMPFRWLVTAYRCFYCYDVFHHQDELKSHQMLHDDAEIVKVMNKFWDSTVYIDVSLLKCKLCSKTIDSIDDLIDHLMEKHKMPYNKDVVSFQAFKLGATLSCSICRLTFVNFATLLVHTTSKHQHSEDCLCDVCGRTFKPHQIRMHLANEHRSKVVRCTMCDEEFSVHAIRTHMVRVHKKRLKCQMCSETFETVYKRAAHLTTVHKGREPVKCAHCSNVFYFQSTMRRHIKQIYIEVALKNEQQLAALLITIIQDSTIVPFRWNKGQFMCFYCPSTFTTSKCLRRHNRIGHDEINITNIITQVAYNDRRIKLDVATARCNQCDQHIIDIADYIEHLWEKHDAEFDADVANHFTSFKLSDDGMSCIECGQHFQFFGPLLIHTNKKHMDKYICEICGQGVVGKVNIYNHMKQIHAVKLCKHCNQTFHTQYALFQHVSSKHKTDSLKCTICAEIQPNRYKMKRHMALVHDCKDSQIVCEICSKIFTRNIKYVQHKQRVHFRQKNLSCDVCGYGAYDAAALKLHVVCHDESKPFSCACGKTFRRNKNLIMHKTRCSGQNLSIWGDGVAVPPGLAGTDVQRRPELDDASYVDAVMEKMSELQRKEDLVSLMSAIIENSTAVPFRWHCSKFACFFCCFPFEESSKLKAHYRDEHSDARIRSAFRGVIKNSKVKLEISNLTCKKCSKSFTATDDLLDHFVQIHSLKLNLELKNQIFAYKLSDEKMECLHCEEEFRFFGTLLKHTHKIHNKTNETFLCEMCGQGFVTKTSVASHLKTVHSKADVTCDKCNIAFKNVNALQLHHRRTHKAYMLKCPKCPEVLTSPYLRKRHLAKVHDVKRFQYECDLCNIMFTLKSRLLAHKSRVHMKEKSLSCDYCSYKAFNKESLTRHMVSHDDSRPFPCEFCKKAFQRKKTLDLHQRIHTNDRRYTCKECGKAFVQYTSLKLHYRVHHSKEPPVGTLDVAGHWLPNH</sequence>
<evidence type="ECO:0000256" key="6">
    <source>
        <dbReference type="ARBA" id="ARBA00023015"/>
    </source>
</evidence>
<protein>
    <submittedName>
        <fullName evidence="13">Putative zinc finger protein 91</fullName>
    </submittedName>
</protein>
<proteinExistence type="predicted"/>
<feature type="compositionally biased region" description="Low complexity" evidence="10">
    <location>
        <begin position="673"/>
        <end position="682"/>
    </location>
</feature>
<evidence type="ECO:0000259" key="11">
    <source>
        <dbReference type="PROSITE" id="PS50157"/>
    </source>
</evidence>
<dbReference type="SMART" id="SM00355">
    <property type="entry name" value="ZnF_C2H2"/>
    <property type="match status" value="42"/>
</dbReference>
<feature type="domain" description="C2H2-type" evidence="11">
    <location>
        <begin position="481"/>
        <end position="509"/>
    </location>
</feature>
<feature type="domain" description="C2H2-type" evidence="11">
    <location>
        <begin position="141"/>
        <end position="169"/>
    </location>
</feature>
<feature type="domain" description="C2H2-type" evidence="11">
    <location>
        <begin position="1196"/>
        <end position="1224"/>
    </location>
</feature>
<dbReference type="PROSITE" id="PS50157">
    <property type="entry name" value="ZINC_FINGER_C2H2_2"/>
    <property type="match status" value="26"/>
</dbReference>
<feature type="domain" description="C2H2-type" evidence="11">
    <location>
        <begin position="360"/>
        <end position="387"/>
    </location>
</feature>
<evidence type="ECO:0000256" key="3">
    <source>
        <dbReference type="ARBA" id="ARBA00022737"/>
    </source>
</evidence>
<evidence type="ECO:0000256" key="1">
    <source>
        <dbReference type="ARBA" id="ARBA00004123"/>
    </source>
</evidence>
<dbReference type="PROSITE" id="PS50808">
    <property type="entry name" value="ZF_BED"/>
    <property type="match status" value="1"/>
</dbReference>
<feature type="domain" description="C2H2-type" evidence="11">
    <location>
        <begin position="991"/>
        <end position="1014"/>
    </location>
</feature>
<keyword evidence="5" id="KW-0862">Zinc</keyword>
<evidence type="ECO:0000256" key="8">
    <source>
        <dbReference type="ARBA" id="ARBA00023242"/>
    </source>
</evidence>
<feature type="domain" description="C2H2-type" evidence="11">
    <location>
        <begin position="1225"/>
        <end position="1252"/>
    </location>
</feature>
<dbReference type="GO" id="GO:1990837">
    <property type="term" value="F:sequence-specific double-stranded DNA binding"/>
    <property type="evidence" value="ECO:0007669"/>
    <property type="project" value="UniProtKB-ARBA"/>
</dbReference>
<dbReference type="FunFam" id="3.30.160.60:FF:000303">
    <property type="entry name" value="Zinc finger protein 41"/>
    <property type="match status" value="1"/>
</dbReference>
<dbReference type="InterPro" id="IPR013087">
    <property type="entry name" value="Znf_C2H2_type"/>
</dbReference>
<evidence type="ECO:0000256" key="10">
    <source>
        <dbReference type="SAM" id="MobiDB-lite"/>
    </source>
</evidence>
<dbReference type="PROSITE" id="PS00028">
    <property type="entry name" value="ZINC_FINGER_C2H2_1"/>
    <property type="match status" value="29"/>
</dbReference>
<dbReference type="InterPro" id="IPR003656">
    <property type="entry name" value="Znf_BED"/>
</dbReference>